<dbReference type="InterPro" id="IPR051833">
    <property type="entry name" value="TC-DDR_regulator"/>
</dbReference>
<dbReference type="GO" id="GO:0005737">
    <property type="term" value="C:cytoplasm"/>
    <property type="evidence" value="ECO:0007669"/>
    <property type="project" value="UniProtKB-SubCell"/>
</dbReference>
<evidence type="ECO:0000313" key="19">
    <source>
        <dbReference type="Proteomes" id="UP000799421"/>
    </source>
</evidence>
<keyword evidence="9" id="KW-0227">DNA damage</keyword>
<comment type="similarity">
    <text evidence="4">Belongs to the DEF1 family.</text>
</comment>
<dbReference type="PANTHER" id="PTHR16308">
    <property type="entry name" value="UBIQUITIN ASSOCIATED PROTEIN 2-LIKE/LINGERER"/>
    <property type="match status" value="1"/>
</dbReference>
<feature type="region of interest" description="Disordered" evidence="16">
    <location>
        <begin position="834"/>
        <end position="957"/>
    </location>
</feature>
<feature type="compositionally biased region" description="Low complexity" evidence="16">
    <location>
        <begin position="623"/>
        <end position="642"/>
    </location>
</feature>
<evidence type="ECO:0000256" key="5">
    <source>
        <dbReference type="ARBA" id="ARBA00020536"/>
    </source>
</evidence>
<evidence type="ECO:0000259" key="17">
    <source>
        <dbReference type="PROSITE" id="PS51140"/>
    </source>
</evidence>
<feature type="compositionally biased region" description="Gly residues" evidence="16">
    <location>
        <begin position="858"/>
        <end position="872"/>
    </location>
</feature>
<keyword evidence="13" id="KW-0238">DNA-binding</keyword>
<feature type="compositionally biased region" description="Polar residues" evidence="16">
    <location>
        <begin position="575"/>
        <end position="596"/>
    </location>
</feature>
<feature type="compositionally biased region" description="Polar residues" evidence="16">
    <location>
        <begin position="166"/>
        <end position="179"/>
    </location>
</feature>
<dbReference type="InterPro" id="IPR003892">
    <property type="entry name" value="CUE"/>
</dbReference>
<dbReference type="InterPro" id="IPR009060">
    <property type="entry name" value="UBA-like_sf"/>
</dbReference>
<dbReference type="GO" id="GO:0005634">
    <property type="term" value="C:nucleus"/>
    <property type="evidence" value="ECO:0007669"/>
    <property type="project" value="UniProtKB-SubCell"/>
</dbReference>
<feature type="region of interest" description="Disordered" evidence="16">
    <location>
        <begin position="1"/>
        <end position="57"/>
    </location>
</feature>
<evidence type="ECO:0000256" key="16">
    <source>
        <dbReference type="SAM" id="MobiDB-lite"/>
    </source>
</evidence>
<dbReference type="EMBL" id="MU005987">
    <property type="protein sequence ID" value="KAF2859913.1"/>
    <property type="molecule type" value="Genomic_DNA"/>
</dbReference>
<dbReference type="CDD" id="cd14368">
    <property type="entry name" value="CUE_DEF1_like"/>
    <property type="match status" value="1"/>
</dbReference>
<proteinExistence type="inferred from homology"/>
<dbReference type="GO" id="GO:0000781">
    <property type="term" value="C:chromosome, telomeric region"/>
    <property type="evidence" value="ECO:0007669"/>
    <property type="project" value="UniProtKB-SubCell"/>
</dbReference>
<feature type="domain" description="CUE" evidence="17">
    <location>
        <begin position="58"/>
        <end position="101"/>
    </location>
</feature>
<evidence type="ECO:0000256" key="7">
    <source>
        <dbReference type="ARBA" id="ARBA00022490"/>
    </source>
</evidence>
<feature type="compositionally biased region" description="Polar residues" evidence="16">
    <location>
        <begin position="731"/>
        <end position="749"/>
    </location>
</feature>
<evidence type="ECO:0000256" key="6">
    <source>
        <dbReference type="ARBA" id="ARBA00022454"/>
    </source>
</evidence>
<feature type="compositionally biased region" description="Polar residues" evidence="16">
    <location>
        <begin position="390"/>
        <end position="408"/>
    </location>
</feature>
<keyword evidence="14" id="KW-0234">DNA repair</keyword>
<dbReference type="PANTHER" id="PTHR16308:SF13">
    <property type="entry name" value="PROTEIN LINGERER"/>
    <property type="match status" value="1"/>
</dbReference>
<protein>
    <recommendedName>
        <fullName evidence="5">RNA polymerase II degradation factor 1</fullName>
    </recommendedName>
</protein>
<evidence type="ECO:0000256" key="3">
    <source>
        <dbReference type="ARBA" id="ARBA00004574"/>
    </source>
</evidence>
<dbReference type="OrthoDB" id="5396806at2759"/>
<feature type="compositionally biased region" description="Low complexity" evidence="16">
    <location>
        <begin position="336"/>
        <end position="345"/>
    </location>
</feature>
<organism evidence="18 19">
    <name type="scientific">Piedraia hortae CBS 480.64</name>
    <dbReference type="NCBI Taxonomy" id="1314780"/>
    <lineage>
        <taxon>Eukaryota</taxon>
        <taxon>Fungi</taxon>
        <taxon>Dikarya</taxon>
        <taxon>Ascomycota</taxon>
        <taxon>Pezizomycotina</taxon>
        <taxon>Dothideomycetes</taxon>
        <taxon>Dothideomycetidae</taxon>
        <taxon>Capnodiales</taxon>
        <taxon>Piedraiaceae</taxon>
        <taxon>Piedraia</taxon>
    </lineage>
</organism>
<evidence type="ECO:0000256" key="1">
    <source>
        <dbReference type="ARBA" id="ARBA00004123"/>
    </source>
</evidence>
<feature type="compositionally biased region" description="Low complexity" evidence="16">
    <location>
        <begin position="198"/>
        <end position="214"/>
    </location>
</feature>
<keyword evidence="10" id="KW-0833">Ubl conjugation pathway</keyword>
<evidence type="ECO:0000256" key="14">
    <source>
        <dbReference type="ARBA" id="ARBA00023204"/>
    </source>
</evidence>
<feature type="compositionally biased region" description="Basic and acidic residues" evidence="16">
    <location>
        <begin position="88"/>
        <end position="97"/>
    </location>
</feature>
<evidence type="ECO:0000256" key="12">
    <source>
        <dbReference type="ARBA" id="ARBA00022895"/>
    </source>
</evidence>
<gene>
    <name evidence="18" type="ORF">K470DRAFT_258436</name>
</gene>
<dbReference type="Pfam" id="PF02845">
    <property type="entry name" value="CUE"/>
    <property type="match status" value="1"/>
</dbReference>
<keyword evidence="8" id="KW-0597">Phosphoprotein</keyword>
<dbReference type="GO" id="GO:0043130">
    <property type="term" value="F:ubiquitin binding"/>
    <property type="evidence" value="ECO:0007669"/>
    <property type="project" value="InterPro"/>
</dbReference>
<feature type="compositionally biased region" description="Gly residues" evidence="16">
    <location>
        <begin position="16"/>
        <end position="27"/>
    </location>
</feature>
<dbReference type="GO" id="GO:0006281">
    <property type="term" value="P:DNA repair"/>
    <property type="evidence" value="ECO:0007669"/>
    <property type="project" value="UniProtKB-KW"/>
</dbReference>
<evidence type="ECO:0000256" key="10">
    <source>
        <dbReference type="ARBA" id="ARBA00022786"/>
    </source>
</evidence>
<keyword evidence="19" id="KW-1185">Reference proteome</keyword>
<dbReference type="AlphaFoldDB" id="A0A6A7BXU0"/>
<evidence type="ECO:0000313" key="18">
    <source>
        <dbReference type="EMBL" id="KAF2859913.1"/>
    </source>
</evidence>
<feature type="region of interest" description="Disordered" evidence="16">
    <location>
        <begin position="704"/>
        <end position="771"/>
    </location>
</feature>
<name>A0A6A7BXU0_9PEZI</name>
<accession>A0A6A7BXU0</accession>
<dbReference type="SUPFAM" id="SSF46934">
    <property type="entry name" value="UBA-like"/>
    <property type="match status" value="1"/>
</dbReference>
<evidence type="ECO:0000256" key="13">
    <source>
        <dbReference type="ARBA" id="ARBA00023125"/>
    </source>
</evidence>
<keyword evidence="7" id="KW-0963">Cytoplasm</keyword>
<comment type="subcellular location">
    <subcellularLocation>
        <location evidence="3">Chromosome</location>
        <location evidence="3">Telomere</location>
    </subcellularLocation>
    <subcellularLocation>
        <location evidence="2">Cytoplasm</location>
    </subcellularLocation>
    <subcellularLocation>
        <location evidence="1">Nucleus</location>
    </subcellularLocation>
</comment>
<evidence type="ECO:0000256" key="11">
    <source>
        <dbReference type="ARBA" id="ARBA00022843"/>
    </source>
</evidence>
<evidence type="ECO:0000256" key="15">
    <source>
        <dbReference type="ARBA" id="ARBA00023242"/>
    </source>
</evidence>
<feature type="region of interest" description="Disordered" evidence="16">
    <location>
        <begin position="88"/>
        <end position="468"/>
    </location>
</feature>
<reference evidence="18" key="1">
    <citation type="journal article" date="2020" name="Stud. Mycol.">
        <title>101 Dothideomycetes genomes: a test case for predicting lifestyles and emergence of pathogens.</title>
        <authorList>
            <person name="Haridas S."/>
            <person name="Albert R."/>
            <person name="Binder M."/>
            <person name="Bloem J."/>
            <person name="Labutti K."/>
            <person name="Salamov A."/>
            <person name="Andreopoulos B."/>
            <person name="Baker S."/>
            <person name="Barry K."/>
            <person name="Bills G."/>
            <person name="Bluhm B."/>
            <person name="Cannon C."/>
            <person name="Castanera R."/>
            <person name="Culley D."/>
            <person name="Daum C."/>
            <person name="Ezra D."/>
            <person name="Gonzalez J."/>
            <person name="Henrissat B."/>
            <person name="Kuo A."/>
            <person name="Liang C."/>
            <person name="Lipzen A."/>
            <person name="Lutzoni F."/>
            <person name="Magnuson J."/>
            <person name="Mondo S."/>
            <person name="Nolan M."/>
            <person name="Ohm R."/>
            <person name="Pangilinan J."/>
            <person name="Park H.-J."/>
            <person name="Ramirez L."/>
            <person name="Alfaro M."/>
            <person name="Sun H."/>
            <person name="Tritt A."/>
            <person name="Yoshinaga Y."/>
            <person name="Zwiers L.-H."/>
            <person name="Turgeon B."/>
            <person name="Goodwin S."/>
            <person name="Spatafora J."/>
            <person name="Crous P."/>
            <person name="Grigoriev I."/>
        </authorList>
    </citation>
    <scope>NUCLEOTIDE SEQUENCE</scope>
    <source>
        <strain evidence="18">CBS 480.64</strain>
    </source>
</reference>
<evidence type="ECO:0000256" key="8">
    <source>
        <dbReference type="ARBA" id="ARBA00022553"/>
    </source>
</evidence>
<dbReference type="GO" id="GO:0003677">
    <property type="term" value="F:DNA binding"/>
    <property type="evidence" value="ECO:0007669"/>
    <property type="project" value="UniProtKB-KW"/>
</dbReference>
<dbReference type="PROSITE" id="PS51140">
    <property type="entry name" value="CUE"/>
    <property type="match status" value="1"/>
</dbReference>
<dbReference type="InterPro" id="IPR041803">
    <property type="entry name" value="DEF1_CUE"/>
</dbReference>
<keyword evidence="12" id="KW-0779">Telomere</keyword>
<feature type="compositionally biased region" description="Basic and acidic residues" evidence="16">
    <location>
        <begin position="106"/>
        <end position="128"/>
    </location>
</feature>
<evidence type="ECO:0000256" key="2">
    <source>
        <dbReference type="ARBA" id="ARBA00004496"/>
    </source>
</evidence>
<keyword evidence="11" id="KW-0832">Ubl conjugation</keyword>
<dbReference type="Proteomes" id="UP000799421">
    <property type="component" value="Unassembled WGS sequence"/>
</dbReference>
<keyword evidence="15" id="KW-0539">Nucleus</keyword>
<feature type="region of interest" description="Disordered" evidence="16">
    <location>
        <begin position="510"/>
        <end position="690"/>
    </location>
</feature>
<keyword evidence="6" id="KW-0158">Chromosome</keyword>
<sequence length="1001" mass="103385">MSEGDVRPRGRSTARGGRGGHGRGGPRGSRRTTNGSREATSLEAPVEEEGEIGEMKRKYHNDLPILKDMFPDWTDDDLVFALQECHGDLSDTVDKITRGNVSQFAEVKKPKDRARSKAKEEPAADKPGRGGRGRGGYDSARGERGRGSGRGRGRGGHSSSYDTPADDSSTWETSNSAWDTSAGGGGWDNSAATGGWKNSATNAASGGGDNSASGWDKPKAETGESSTIGWDAKPAASSGGWNAAPAATSGAWDAKPAATTTAAWDSKPEAPASGGWDSKPAEASSGWDSAPAETSSSGDSKPTAAAAGRWDSQPTSSGWGAPNTAPDTGSGWGNVAPAKPAEPAKSSLIPQDGPKKTWASLVSQSKPKSGLVRPAVPNIGLASKEHAAQAPTTPSAMQNESHAETTSGELKVPGPKAPLTEENVEHLPDASHPPMTHTAASTTGSVDPRNLTPLPSAHPPIGSRPTMGYAATAQRAASGLGRSASYHRKIQEQQEAVVLPGHNAVDRAAVQFGSMGLGSDSGPDVDEDREEPETQKILQHSPPSQPRTSLPPMPRRQEVAAPEMQQHKQGAGFMSPQTHQTQQPAESENHQETPSYDQYGRNAQPGAHQPQQQRYDAFGSQPGGYDQYAPQGPQQGPHQNQTGGFGAMSSGPMEYPMQYASSEGQRNAYPQYHGGAAGYGPQDARAQQHQDVHVLGQQRSASGLGGHVDSGFAGQAHPVSTKNSAAHPGLQSAQSRFGDNQGSGQNTPNPLMGANAQPHSMHQGPAHHHHQPPAGYGAGAGAFPYGHAYYPSPFQQAYQNQFTGYNNAYNAGLAGKQGGMYGGPPGYIGSHSSFDQHSGSPANAGAFGQNSMRSASGMGSGVGGLDEYGRGSGPTSQGGFDAYGRSASGFGGQQYGPQAMSGPDESLKHLDSKNSASPALGQPGRPDSAANSAAGTPGGLPPSQSQHSGLGGAGYPGFPGQGGQYGALGGLGGHQQGPAYPYPYAHYSYPRGGWGNNYNGH</sequence>
<evidence type="ECO:0000256" key="4">
    <source>
        <dbReference type="ARBA" id="ARBA00005491"/>
    </source>
</evidence>
<feature type="compositionally biased region" description="Pro residues" evidence="16">
    <location>
        <begin position="543"/>
        <end position="554"/>
    </location>
</feature>
<evidence type="ECO:0000256" key="9">
    <source>
        <dbReference type="ARBA" id="ARBA00022763"/>
    </source>
</evidence>